<reference evidence="3" key="1">
    <citation type="submission" date="2020-12" db="EMBL/GenBank/DDBJ databases">
        <title>Geomonas sp. Red875, isolated from river sediment.</title>
        <authorList>
            <person name="Xu Z."/>
            <person name="Zhang Z."/>
            <person name="Masuda Y."/>
            <person name="Itoh H."/>
            <person name="Senoo K."/>
        </authorList>
    </citation>
    <scope>NUCLEOTIDE SEQUENCE</scope>
    <source>
        <strain evidence="3">Red875</strain>
    </source>
</reference>
<evidence type="ECO:0000256" key="1">
    <source>
        <dbReference type="SAM" id="Coils"/>
    </source>
</evidence>
<dbReference type="EMBL" id="JAEMHM010000033">
    <property type="protein sequence ID" value="MBJ6727916.1"/>
    <property type="molecule type" value="Genomic_DNA"/>
</dbReference>
<feature type="region of interest" description="Disordered" evidence="2">
    <location>
        <begin position="1"/>
        <end position="30"/>
    </location>
</feature>
<name>A0A8J7S8X5_9BACT</name>
<sequence length="343" mass="37033">MSAPQQPGVSSKGAGPEPRPLAAGGGTTPAFVARERDAAVRQVRELMAARSRSEEQLQLIRVEAAAVTAQRDAALVCIENLMQEATALAEDLKESQADAVELKQERDQLLAKVVELSQQIAQYQERRVVEPEPSRPAAAILNPQTGDTLRYADFASTVALSAFSAADEFDSLGEHLAPPSTDYFHTAADEFFAKVGDEAEEPALFLLQKGVPAIEYEAVDDVLELHHSVNFAYLSAEGKEQESCQGYVCCVKRQGTVQVFAALCGIHSGKTWVYGPEHQGTDDASCTKLLRDALKFAEEVGFLMERVLPGPKPPQQRAAIARCPVLKPVAGPRGTLPAPQDRV</sequence>
<keyword evidence="1" id="KW-0175">Coiled coil</keyword>
<dbReference type="AlphaFoldDB" id="A0A8J7S8X5"/>
<protein>
    <submittedName>
        <fullName evidence="3">Uncharacterized protein</fullName>
    </submittedName>
</protein>
<feature type="coiled-coil region" evidence="1">
    <location>
        <begin position="75"/>
        <end position="126"/>
    </location>
</feature>
<accession>A0A8J7S8X5</accession>
<evidence type="ECO:0000256" key="2">
    <source>
        <dbReference type="SAM" id="MobiDB-lite"/>
    </source>
</evidence>
<dbReference type="Proteomes" id="UP000636888">
    <property type="component" value="Unassembled WGS sequence"/>
</dbReference>
<evidence type="ECO:0000313" key="4">
    <source>
        <dbReference type="Proteomes" id="UP000636888"/>
    </source>
</evidence>
<organism evidence="3 4">
    <name type="scientific">Geomesophilobacter sediminis</name>
    <dbReference type="NCBI Taxonomy" id="2798584"/>
    <lineage>
        <taxon>Bacteria</taxon>
        <taxon>Pseudomonadati</taxon>
        <taxon>Thermodesulfobacteriota</taxon>
        <taxon>Desulfuromonadia</taxon>
        <taxon>Geobacterales</taxon>
        <taxon>Geobacteraceae</taxon>
        <taxon>Geomesophilobacter</taxon>
    </lineage>
</organism>
<proteinExistence type="predicted"/>
<evidence type="ECO:0000313" key="3">
    <source>
        <dbReference type="EMBL" id="MBJ6727916.1"/>
    </source>
</evidence>
<dbReference type="RefSeq" id="WP_199387056.1">
    <property type="nucleotide sequence ID" value="NZ_JAEMHM010000033.1"/>
</dbReference>
<gene>
    <name evidence="3" type="ORF">JFN93_24675</name>
</gene>
<keyword evidence="4" id="KW-1185">Reference proteome</keyword>
<comment type="caution">
    <text evidence="3">The sequence shown here is derived from an EMBL/GenBank/DDBJ whole genome shotgun (WGS) entry which is preliminary data.</text>
</comment>